<reference evidence="2 3" key="1">
    <citation type="submission" date="2018-01" db="EMBL/GenBank/DDBJ databases">
        <title>Whole genome sequencing of Histamine producing bacteria.</title>
        <authorList>
            <person name="Butler K."/>
        </authorList>
    </citation>
    <scope>NUCLEOTIDE SEQUENCE [LARGE SCALE GENOMIC DNA]</scope>
    <source>
        <strain evidence="2 3">JCM 12947</strain>
    </source>
</reference>
<comment type="caution">
    <text evidence="2">The sequence shown here is derived from an EMBL/GenBank/DDBJ whole genome shotgun (WGS) entry which is preliminary data.</text>
</comment>
<dbReference type="Gene3D" id="3.10.310.70">
    <property type="match status" value="1"/>
</dbReference>
<dbReference type="InterPro" id="IPR013108">
    <property type="entry name" value="Amidohydro_3"/>
</dbReference>
<protein>
    <submittedName>
        <fullName evidence="2">Amidohydrolase</fullName>
    </submittedName>
</protein>
<evidence type="ECO:0000259" key="1">
    <source>
        <dbReference type="Pfam" id="PF07969"/>
    </source>
</evidence>
<dbReference type="Proteomes" id="UP000240987">
    <property type="component" value="Unassembled WGS sequence"/>
</dbReference>
<dbReference type="Pfam" id="PF07969">
    <property type="entry name" value="Amidohydro_3"/>
    <property type="match status" value="1"/>
</dbReference>
<proteinExistence type="predicted"/>
<dbReference type="OrthoDB" id="9031471at2"/>
<dbReference type="SUPFAM" id="SSF51338">
    <property type="entry name" value="Composite domain of metallo-dependent hydrolases"/>
    <property type="match status" value="1"/>
</dbReference>
<keyword evidence="3" id="KW-1185">Reference proteome</keyword>
<dbReference type="PANTHER" id="PTHR22642:SF2">
    <property type="entry name" value="PROTEIN LONG AFTER FAR-RED 3"/>
    <property type="match status" value="1"/>
</dbReference>
<evidence type="ECO:0000313" key="2">
    <source>
        <dbReference type="EMBL" id="PSU46197.1"/>
    </source>
</evidence>
<evidence type="ECO:0000313" key="3">
    <source>
        <dbReference type="Proteomes" id="UP000240987"/>
    </source>
</evidence>
<dbReference type="RefSeq" id="WP_107244181.1">
    <property type="nucleotide sequence ID" value="NZ_PYMJ01000023.1"/>
</dbReference>
<dbReference type="Gene3D" id="2.30.40.10">
    <property type="entry name" value="Urease, subunit C, domain 1"/>
    <property type="match status" value="1"/>
</dbReference>
<dbReference type="AlphaFoldDB" id="A0A2T3JBG4"/>
<dbReference type="EMBL" id="PYMJ01000023">
    <property type="protein sequence ID" value="PSU46197.1"/>
    <property type="molecule type" value="Genomic_DNA"/>
</dbReference>
<dbReference type="InterPro" id="IPR032466">
    <property type="entry name" value="Metal_Hydrolase"/>
</dbReference>
<gene>
    <name evidence="2" type="ORF">C9J12_19185</name>
</gene>
<accession>A0A2T3JBG4</accession>
<keyword evidence="2" id="KW-0378">Hydrolase</keyword>
<feature type="domain" description="Amidohydrolase 3" evidence="1">
    <location>
        <begin position="90"/>
        <end position="583"/>
    </location>
</feature>
<dbReference type="InterPro" id="IPR011059">
    <property type="entry name" value="Metal-dep_hydrolase_composite"/>
</dbReference>
<organism evidence="2 3">
    <name type="scientific">Photobacterium frigidiphilum</name>
    <dbReference type="NCBI Taxonomy" id="264736"/>
    <lineage>
        <taxon>Bacteria</taxon>
        <taxon>Pseudomonadati</taxon>
        <taxon>Pseudomonadota</taxon>
        <taxon>Gammaproteobacteria</taxon>
        <taxon>Vibrionales</taxon>
        <taxon>Vibrionaceae</taxon>
        <taxon>Photobacterium</taxon>
    </lineage>
</organism>
<dbReference type="SUPFAM" id="SSF51556">
    <property type="entry name" value="Metallo-dependent hydrolases"/>
    <property type="match status" value="1"/>
</dbReference>
<dbReference type="PANTHER" id="PTHR22642">
    <property type="entry name" value="IMIDAZOLONEPROPIONASE"/>
    <property type="match status" value="1"/>
</dbReference>
<name>A0A2T3JBG4_9GAMM</name>
<sequence>MYNPLNVRLRLNRLFIVFAIIAIILITVSCDDKHQHADNISSADTIYLNGNILTMAIPETAEALAITDGRIIAIGNVETINFYRNANTTVIDLKGKTLLPGFIDAHSHFTTVLKINNWANISAPPVGIIENFIDLLAALLKHKEQHAIKKGEWIIAYGYDPTALEELYDITINELDPVFPDNPVIIMHVSNHGAVLNSLALEAFNINEQTPTPYGGIINRIKGTNEPAGLVMEAAFLPIYRTLSKPDEQALLSSLFRAQMEYAKYGYTTIVDSSTLQKEFELLQQAAVNKQLFLDVISLPLFTDIKSILDKNSVEPAQYSDHLKLGGMKLIMDGSPQSKGAWFTQPYLTGNADPDNLDNTNSAWRSEPIMPYSKFKQFYQYSVEQGLPVYTSANGDAAIDTVIQVNYELKINHEQNQRHVVVNSQFMRPSHFDQFKKLGLIPSFFSNNAFFWGDAQVNSLGKERAFTSNPMQSALKQELRFTNHTDFSVTPLNPLFMVWTAVNRLSRGGTIIGTDERISPVQALKAITINAAYQFFEESEKGSLEAGKVADLVILDKNPLTVAAGEIDTIQVIETIKAGKTIYPQAQLLPEQSK</sequence>
<dbReference type="InterPro" id="IPR033932">
    <property type="entry name" value="YtcJ-like"/>
</dbReference>
<dbReference type="GO" id="GO:0016810">
    <property type="term" value="F:hydrolase activity, acting on carbon-nitrogen (but not peptide) bonds"/>
    <property type="evidence" value="ECO:0007669"/>
    <property type="project" value="InterPro"/>
</dbReference>
<dbReference type="CDD" id="cd01300">
    <property type="entry name" value="YtcJ_like"/>
    <property type="match status" value="1"/>
</dbReference>
<dbReference type="Gene3D" id="3.20.20.140">
    <property type="entry name" value="Metal-dependent hydrolases"/>
    <property type="match status" value="1"/>
</dbReference>